<reference evidence="1 2" key="1">
    <citation type="submission" date="2016-10" db="EMBL/GenBank/DDBJ databases">
        <authorList>
            <person name="de Groot N.N."/>
        </authorList>
    </citation>
    <scope>NUCLEOTIDE SEQUENCE [LARGE SCALE GENOMIC DNA]</scope>
    <source>
        <strain evidence="1 2">CDM_5</strain>
    </source>
</reference>
<gene>
    <name evidence="1" type="ORF">SAMN04488691_10222</name>
</gene>
<sequence length="192" mass="20328">MRKTLITLIMLITVASPAFGGTAVATNSTNNSTTTAAPSTTVGETVSYDLTQTARITRWEVDENGTFRVTIKAELPTIIQISDTAAVVKSMSEGSGARSVKIPSRRYSLTPGTTTIRFDGMVFDDASAITVGSTGNAVLLRSDSMRTGGNPPVEWGTANALVGGAAIVSAAGTYRYVKRKREEQQMTAERTL</sequence>
<evidence type="ECO:0000313" key="1">
    <source>
        <dbReference type="EMBL" id="SEK86832.1"/>
    </source>
</evidence>
<dbReference type="Pfam" id="PF26259">
    <property type="entry name" value="DUF8063"/>
    <property type="match status" value="1"/>
</dbReference>
<name>A0A1H7KJ87_HALLR</name>
<proteinExistence type="predicted"/>
<dbReference type="InterPro" id="IPR058376">
    <property type="entry name" value="DUF8063"/>
</dbReference>
<dbReference type="RefSeq" id="WP_074792692.1">
    <property type="nucleotide sequence ID" value="NZ_FOAD01000002.1"/>
</dbReference>
<dbReference type="EMBL" id="FOAD01000002">
    <property type="protein sequence ID" value="SEK86832.1"/>
    <property type="molecule type" value="Genomic_DNA"/>
</dbReference>
<evidence type="ECO:0000313" key="2">
    <source>
        <dbReference type="Proteomes" id="UP000183894"/>
    </source>
</evidence>
<organism evidence="1 2">
    <name type="scientific">Haloferax larsenii</name>
    <dbReference type="NCBI Taxonomy" id="302484"/>
    <lineage>
        <taxon>Archaea</taxon>
        <taxon>Methanobacteriati</taxon>
        <taxon>Methanobacteriota</taxon>
        <taxon>Stenosarchaea group</taxon>
        <taxon>Halobacteria</taxon>
        <taxon>Halobacteriales</taxon>
        <taxon>Haloferacaceae</taxon>
        <taxon>Haloferax</taxon>
    </lineage>
</organism>
<dbReference type="AlphaFoldDB" id="A0A1H7KJ87"/>
<accession>A0A1H7KJ87</accession>
<protein>
    <submittedName>
        <fullName evidence="1">Uncharacterized protein</fullName>
    </submittedName>
</protein>
<dbReference type="Proteomes" id="UP000183894">
    <property type="component" value="Unassembled WGS sequence"/>
</dbReference>